<dbReference type="InterPro" id="IPR050624">
    <property type="entry name" value="HTH-type_Tx_Regulator"/>
</dbReference>
<dbReference type="SUPFAM" id="SSF46689">
    <property type="entry name" value="Homeodomain-like"/>
    <property type="match status" value="1"/>
</dbReference>
<organism evidence="4 5">
    <name type="scientific">Parageobacillus toebii</name>
    <dbReference type="NCBI Taxonomy" id="153151"/>
    <lineage>
        <taxon>Bacteria</taxon>
        <taxon>Bacillati</taxon>
        <taxon>Bacillota</taxon>
        <taxon>Bacilli</taxon>
        <taxon>Bacillales</taxon>
        <taxon>Anoxybacillaceae</taxon>
        <taxon>Parageobacillus</taxon>
    </lineage>
</organism>
<keyword evidence="1 2" id="KW-0238">DNA-binding</keyword>
<dbReference type="Gene3D" id="1.10.10.60">
    <property type="entry name" value="Homeodomain-like"/>
    <property type="match status" value="1"/>
</dbReference>
<evidence type="ECO:0000259" key="3">
    <source>
        <dbReference type="PROSITE" id="PS50977"/>
    </source>
</evidence>
<accession>A0A150N1H5</accession>
<dbReference type="SUPFAM" id="SSF48498">
    <property type="entry name" value="Tetracyclin repressor-like, C-terminal domain"/>
    <property type="match status" value="1"/>
</dbReference>
<evidence type="ECO:0000256" key="2">
    <source>
        <dbReference type="PROSITE-ProRule" id="PRU00335"/>
    </source>
</evidence>
<reference evidence="4 5" key="1">
    <citation type="submission" date="2016-01" db="EMBL/GenBank/DDBJ databases">
        <title>Draft Genome Sequences of Seven Thermophilic Sporeformers Isolated from Foods.</title>
        <authorList>
            <person name="Berendsen E.M."/>
            <person name="Wells-Bennik M.H."/>
            <person name="Krawcyk A.O."/>
            <person name="De Jong A."/>
            <person name="Holsappel S."/>
            <person name="Eijlander R.T."/>
            <person name="Kuipers O.P."/>
        </authorList>
    </citation>
    <scope>NUCLEOTIDE SEQUENCE [LARGE SCALE GENOMIC DNA]</scope>
    <source>
        <strain evidence="4 5">B4110</strain>
    </source>
</reference>
<dbReference type="PROSITE" id="PS50977">
    <property type="entry name" value="HTH_TETR_2"/>
    <property type="match status" value="1"/>
</dbReference>
<dbReference type="InterPro" id="IPR023772">
    <property type="entry name" value="DNA-bd_HTH_TetR-type_CS"/>
</dbReference>
<evidence type="ECO:0000313" key="4">
    <source>
        <dbReference type="EMBL" id="KYD30536.1"/>
    </source>
</evidence>
<comment type="caution">
    <text evidence="4">The sequence shown here is derived from an EMBL/GenBank/DDBJ whole genome shotgun (WGS) entry which is preliminary data.</text>
</comment>
<evidence type="ECO:0000256" key="1">
    <source>
        <dbReference type="ARBA" id="ARBA00023125"/>
    </source>
</evidence>
<dbReference type="EMBL" id="LQYW01000049">
    <property type="protein sequence ID" value="KYD30536.1"/>
    <property type="molecule type" value="Genomic_DNA"/>
</dbReference>
<feature type="domain" description="HTH tetR-type" evidence="3">
    <location>
        <begin position="17"/>
        <end position="77"/>
    </location>
</feature>
<dbReference type="InterPro" id="IPR001647">
    <property type="entry name" value="HTH_TetR"/>
</dbReference>
<dbReference type="PATRIC" id="fig|153151.4.peg.3067"/>
<evidence type="ECO:0000313" key="5">
    <source>
        <dbReference type="Proteomes" id="UP000075324"/>
    </source>
</evidence>
<dbReference type="Gene3D" id="1.10.357.10">
    <property type="entry name" value="Tetracycline Repressor, domain 2"/>
    <property type="match status" value="1"/>
</dbReference>
<dbReference type="PRINTS" id="PR00455">
    <property type="entry name" value="HTHTETR"/>
</dbReference>
<dbReference type="Proteomes" id="UP000075324">
    <property type="component" value="Unassembled WGS sequence"/>
</dbReference>
<sequence>MKLEVLKLYSAFEKQPKEKKDLIIKVAIEEFVKNGYEKTSTDVITRRAGISKGILFHYFKSKKNLYLYLVNYVKDFLTELAMEEMKKIQSDDFFERIKEIVLLKQKLTVQYLQETQFITDAFTNPPVAVKKEMEEIIKKHYEAYQEDFLLKHVYIKDLIQTEKLREDISVDTAIRMTMFIVEQLTNKYLTLYKNKQFDFIHNPESLIKELNDYLKIVKYGIYKPE</sequence>
<proteinExistence type="predicted"/>
<dbReference type="InterPro" id="IPR036271">
    <property type="entry name" value="Tet_transcr_reg_TetR-rel_C_sf"/>
</dbReference>
<dbReference type="RefSeq" id="WP_062677930.1">
    <property type="nucleotide sequence ID" value="NZ_LQYW01000049.1"/>
</dbReference>
<dbReference type="PANTHER" id="PTHR43479">
    <property type="entry name" value="ACREF/ENVCD OPERON REPRESSOR-RELATED"/>
    <property type="match status" value="1"/>
</dbReference>
<dbReference type="Pfam" id="PF00440">
    <property type="entry name" value="TetR_N"/>
    <property type="match status" value="1"/>
</dbReference>
<gene>
    <name evidence="4" type="ORF">B4110_1576</name>
</gene>
<dbReference type="InterPro" id="IPR009057">
    <property type="entry name" value="Homeodomain-like_sf"/>
</dbReference>
<protein>
    <recommendedName>
        <fullName evidence="3">HTH tetR-type domain-containing protein</fullName>
    </recommendedName>
</protein>
<dbReference type="AlphaFoldDB" id="A0A150N1H5"/>
<name>A0A150N1H5_9BACL</name>
<dbReference type="PANTHER" id="PTHR43479:SF11">
    <property type="entry name" value="ACREF_ENVCD OPERON REPRESSOR-RELATED"/>
    <property type="match status" value="1"/>
</dbReference>
<dbReference type="PROSITE" id="PS01081">
    <property type="entry name" value="HTH_TETR_1"/>
    <property type="match status" value="1"/>
</dbReference>
<feature type="DNA-binding region" description="H-T-H motif" evidence="2">
    <location>
        <begin position="40"/>
        <end position="59"/>
    </location>
</feature>
<dbReference type="GO" id="GO:0003677">
    <property type="term" value="F:DNA binding"/>
    <property type="evidence" value="ECO:0007669"/>
    <property type="project" value="UniProtKB-UniRule"/>
</dbReference>